<comment type="caution">
    <text evidence="2">The sequence shown here is derived from an EMBL/GenBank/DDBJ whole genome shotgun (WGS) entry which is preliminary data.</text>
</comment>
<evidence type="ECO:0000256" key="1">
    <source>
        <dbReference type="SAM" id="SignalP"/>
    </source>
</evidence>
<dbReference type="Gene3D" id="3.80.10.10">
    <property type="entry name" value="Ribonuclease Inhibitor"/>
    <property type="match status" value="1"/>
</dbReference>
<dbReference type="InterPro" id="IPR026906">
    <property type="entry name" value="LRR_5"/>
</dbReference>
<feature type="signal peptide" evidence="1">
    <location>
        <begin position="1"/>
        <end position="21"/>
    </location>
</feature>
<reference evidence="2" key="1">
    <citation type="submission" date="2020-10" db="EMBL/GenBank/DDBJ databases">
        <authorList>
            <person name="Gilroy R."/>
        </authorList>
    </citation>
    <scope>NUCLEOTIDE SEQUENCE</scope>
    <source>
        <strain evidence="2">17073</strain>
    </source>
</reference>
<organism evidence="2 3">
    <name type="scientific">Candidatus Limisoma intestinavium</name>
    <dbReference type="NCBI Taxonomy" id="2840856"/>
    <lineage>
        <taxon>Bacteria</taxon>
        <taxon>Pseudomonadati</taxon>
        <taxon>Bacteroidota</taxon>
        <taxon>Bacteroidia</taxon>
        <taxon>Bacteroidales</taxon>
        <taxon>Candidatus Limisoma</taxon>
    </lineage>
</organism>
<dbReference type="Pfam" id="PF13306">
    <property type="entry name" value="LRR_5"/>
    <property type="match status" value="1"/>
</dbReference>
<evidence type="ECO:0000313" key="2">
    <source>
        <dbReference type="EMBL" id="HIU39068.1"/>
    </source>
</evidence>
<gene>
    <name evidence="2" type="ORF">IAD18_05320</name>
</gene>
<dbReference type="Gene3D" id="3.40.50.12480">
    <property type="match status" value="1"/>
</dbReference>
<proteinExistence type="predicted"/>
<dbReference type="InterPro" id="IPR032675">
    <property type="entry name" value="LRR_dom_sf"/>
</dbReference>
<sequence length="274" mass="29298">MKKFIFAVLPFVGMASINGMAQSFESEGLYYNIIGEGEVEVVAPPKDSGATYEGVVCIPERVEHGDATYAVVRIGDSAFKDTDVTDVQIPNTVSSLGNGVFDSALRLANVTLPMGITSVPAAMFEKTAIKAVAIPDGVTLVGEGAFQACESLESVFLPSTLQKIEAYGFNGCQQLREIYCLAATPPEATGWAIFLGLSGIDLLVPEESMDEYGEATPWSDSETFTIYPPESVEISLPASTDHGDWVALPLGMNFAYKIYDGSELIAVTAADSYW</sequence>
<feature type="chain" id="PRO_5038606425" evidence="1">
    <location>
        <begin position="22"/>
        <end position="274"/>
    </location>
</feature>
<dbReference type="Proteomes" id="UP000824076">
    <property type="component" value="Unassembled WGS sequence"/>
</dbReference>
<evidence type="ECO:0000313" key="3">
    <source>
        <dbReference type="Proteomes" id="UP000824076"/>
    </source>
</evidence>
<keyword evidence="1" id="KW-0732">Signal</keyword>
<dbReference type="EMBL" id="DVMS01000151">
    <property type="protein sequence ID" value="HIU39068.1"/>
    <property type="molecule type" value="Genomic_DNA"/>
</dbReference>
<feature type="non-terminal residue" evidence="2">
    <location>
        <position position="274"/>
    </location>
</feature>
<dbReference type="AlphaFoldDB" id="A0A9D1IKM3"/>
<protein>
    <submittedName>
        <fullName evidence="2">Leucine-rich repeat domain-containing protein</fullName>
    </submittedName>
</protein>
<name>A0A9D1IKM3_9BACT</name>
<reference evidence="2" key="2">
    <citation type="journal article" date="2021" name="PeerJ">
        <title>Extensive microbial diversity within the chicken gut microbiome revealed by metagenomics and culture.</title>
        <authorList>
            <person name="Gilroy R."/>
            <person name="Ravi A."/>
            <person name="Getino M."/>
            <person name="Pursley I."/>
            <person name="Horton D.L."/>
            <person name="Alikhan N.F."/>
            <person name="Baker D."/>
            <person name="Gharbi K."/>
            <person name="Hall N."/>
            <person name="Watson M."/>
            <person name="Adriaenssens E.M."/>
            <person name="Foster-Nyarko E."/>
            <person name="Jarju S."/>
            <person name="Secka A."/>
            <person name="Antonio M."/>
            <person name="Oren A."/>
            <person name="Chaudhuri R.R."/>
            <person name="La Ragione R."/>
            <person name="Hildebrand F."/>
            <person name="Pallen M.J."/>
        </authorList>
    </citation>
    <scope>NUCLEOTIDE SEQUENCE</scope>
    <source>
        <strain evidence="2">17073</strain>
    </source>
</reference>
<accession>A0A9D1IKM3</accession>